<name>A0ABS2FVV4_9FIRM</name>
<proteinExistence type="inferred from homology"/>
<dbReference type="RefSeq" id="WP_204804460.1">
    <property type="nucleotide sequence ID" value="NZ_JACSNX010000013.1"/>
</dbReference>
<comment type="similarity">
    <text evidence="3">Belongs to the class II aldolase/RraA-like family.</text>
</comment>
<evidence type="ECO:0000256" key="10">
    <source>
        <dbReference type="ARBA" id="ARBA00030169"/>
    </source>
</evidence>
<dbReference type="CDD" id="cd16841">
    <property type="entry name" value="RraA_family"/>
    <property type="match status" value="1"/>
</dbReference>
<organism evidence="13 14">
    <name type="scientific">Oscillibacter valericigenes</name>
    <dbReference type="NCBI Taxonomy" id="351091"/>
    <lineage>
        <taxon>Bacteria</taxon>
        <taxon>Bacillati</taxon>
        <taxon>Bacillota</taxon>
        <taxon>Clostridia</taxon>
        <taxon>Eubacteriales</taxon>
        <taxon>Oscillospiraceae</taxon>
        <taxon>Oscillibacter</taxon>
    </lineage>
</organism>
<protein>
    <recommendedName>
        <fullName evidence="7">Putative 4-hydroxy-4-methyl-2-oxoglutarate aldolase</fullName>
        <ecNumber evidence="6">4.1.1.112</ecNumber>
        <ecNumber evidence="5">4.1.3.17</ecNumber>
    </recommendedName>
    <alternativeName>
        <fullName evidence="11">Oxaloacetate decarboxylase</fullName>
    </alternativeName>
    <alternativeName>
        <fullName evidence="9">Regulator of ribonuclease activity homolog</fullName>
    </alternativeName>
    <alternativeName>
        <fullName evidence="10">RraA-like protein</fullName>
    </alternativeName>
</protein>
<comment type="cofactor">
    <cofactor evidence="2">
        <name>a divalent metal cation</name>
        <dbReference type="ChEBI" id="CHEBI:60240"/>
    </cofactor>
</comment>
<keyword evidence="14" id="KW-1185">Reference proteome</keyword>
<dbReference type="EC" id="4.1.3.17" evidence="5"/>
<evidence type="ECO:0000256" key="9">
    <source>
        <dbReference type="ARBA" id="ARBA00029596"/>
    </source>
</evidence>
<dbReference type="Gene3D" id="3.50.30.40">
    <property type="entry name" value="Ribonuclease E inhibitor RraA/RraA-like"/>
    <property type="match status" value="1"/>
</dbReference>
<evidence type="ECO:0000256" key="11">
    <source>
        <dbReference type="ARBA" id="ARBA00032305"/>
    </source>
</evidence>
<dbReference type="SUPFAM" id="SSF89562">
    <property type="entry name" value="RraA-like"/>
    <property type="match status" value="1"/>
</dbReference>
<reference evidence="13 14" key="1">
    <citation type="journal article" date="2021" name="Sci. Rep.">
        <title>The distribution of antibiotic resistance genes in chicken gut microbiota commensals.</title>
        <authorList>
            <person name="Juricova H."/>
            <person name="Matiasovicova J."/>
            <person name="Kubasova T."/>
            <person name="Cejkova D."/>
            <person name="Rychlik I."/>
        </authorList>
    </citation>
    <scope>NUCLEOTIDE SEQUENCE [LARGE SCALE GENOMIC DNA]</scope>
    <source>
        <strain evidence="13 14">An411</strain>
    </source>
</reference>
<comment type="catalytic activity">
    <reaction evidence="1">
        <text>4-hydroxy-4-methyl-2-oxoglutarate = 2 pyruvate</text>
        <dbReference type="Rhea" id="RHEA:22748"/>
        <dbReference type="ChEBI" id="CHEBI:15361"/>
        <dbReference type="ChEBI" id="CHEBI:58276"/>
        <dbReference type="EC" id="4.1.3.17"/>
    </reaction>
</comment>
<evidence type="ECO:0000256" key="3">
    <source>
        <dbReference type="ARBA" id="ARBA00008621"/>
    </source>
</evidence>
<dbReference type="Pfam" id="PF03737">
    <property type="entry name" value="RraA-like"/>
    <property type="match status" value="1"/>
</dbReference>
<sequence>MELLTREQLDALAQFDTPTICNAIEGFGVRSRTEGFTRPELRMRAAMSDKAMVGYARTGVISARQPATPAHSAVMEAYYRQYEDFDLPMVAAIQDLDRVPVGSFWGDVQATVHRALGCIGVITDGGVRDIEEVKKVGFYLFSKEVLISHAYIHMVEAGTAVDICGMTVRPGDLIHADAHGAIVIPQEIAGQLAEACVRAMDAEEALKGPCQAAIARGEKVTAKQIMEWRGEMQRRRAAIAPQR</sequence>
<comment type="function">
    <text evidence="8">Catalyzes the aldol cleavage of 4-hydroxy-4-methyl-2-oxoglutarate (HMG) into 2 molecules of pyruvate. Also contains a secondary oxaloacetate (OAA) decarboxylase activity due to the common pyruvate enolate transition state formed following C-C bond cleavage in the retro-aldol and decarboxylation reactions.</text>
</comment>
<dbReference type="EC" id="4.1.1.112" evidence="6"/>
<gene>
    <name evidence="13" type="ORF">H9X91_08960</name>
</gene>
<evidence type="ECO:0000256" key="6">
    <source>
        <dbReference type="ARBA" id="ARBA00012947"/>
    </source>
</evidence>
<evidence type="ECO:0000256" key="7">
    <source>
        <dbReference type="ARBA" id="ARBA00016549"/>
    </source>
</evidence>
<evidence type="ECO:0000256" key="4">
    <source>
        <dbReference type="ARBA" id="ARBA00011233"/>
    </source>
</evidence>
<evidence type="ECO:0000313" key="14">
    <source>
        <dbReference type="Proteomes" id="UP000719500"/>
    </source>
</evidence>
<comment type="catalytic activity">
    <reaction evidence="12">
        <text>oxaloacetate + H(+) = pyruvate + CO2</text>
        <dbReference type="Rhea" id="RHEA:15641"/>
        <dbReference type="ChEBI" id="CHEBI:15361"/>
        <dbReference type="ChEBI" id="CHEBI:15378"/>
        <dbReference type="ChEBI" id="CHEBI:16452"/>
        <dbReference type="ChEBI" id="CHEBI:16526"/>
        <dbReference type="EC" id="4.1.1.112"/>
    </reaction>
</comment>
<dbReference type="PANTHER" id="PTHR33254">
    <property type="entry name" value="4-HYDROXY-4-METHYL-2-OXOGLUTARATE ALDOLASE 3-RELATED"/>
    <property type="match status" value="1"/>
</dbReference>
<evidence type="ECO:0000256" key="12">
    <source>
        <dbReference type="ARBA" id="ARBA00047973"/>
    </source>
</evidence>
<dbReference type="InterPro" id="IPR005493">
    <property type="entry name" value="RraA/RraA-like"/>
</dbReference>
<evidence type="ECO:0000256" key="5">
    <source>
        <dbReference type="ARBA" id="ARBA00012213"/>
    </source>
</evidence>
<comment type="subunit">
    <text evidence="4">Homotrimer.</text>
</comment>
<comment type="caution">
    <text evidence="13">The sequence shown here is derived from an EMBL/GenBank/DDBJ whole genome shotgun (WGS) entry which is preliminary data.</text>
</comment>
<dbReference type="InterPro" id="IPR036704">
    <property type="entry name" value="RraA/RraA-like_sf"/>
</dbReference>
<evidence type="ECO:0000256" key="8">
    <source>
        <dbReference type="ARBA" id="ARBA00025046"/>
    </source>
</evidence>
<evidence type="ECO:0000313" key="13">
    <source>
        <dbReference type="EMBL" id="MBM6851563.1"/>
    </source>
</evidence>
<evidence type="ECO:0000256" key="2">
    <source>
        <dbReference type="ARBA" id="ARBA00001968"/>
    </source>
</evidence>
<dbReference type="PANTHER" id="PTHR33254:SF4">
    <property type="entry name" value="4-HYDROXY-4-METHYL-2-OXOGLUTARATE ALDOLASE 3-RELATED"/>
    <property type="match status" value="1"/>
</dbReference>
<dbReference type="Proteomes" id="UP000719500">
    <property type="component" value="Unassembled WGS sequence"/>
</dbReference>
<evidence type="ECO:0000256" key="1">
    <source>
        <dbReference type="ARBA" id="ARBA00001342"/>
    </source>
</evidence>
<accession>A0ABS2FVV4</accession>
<dbReference type="EMBL" id="JACSNX010000013">
    <property type="protein sequence ID" value="MBM6851563.1"/>
    <property type="molecule type" value="Genomic_DNA"/>
</dbReference>